<feature type="domain" description="T4 RNA ligase 1-like N-terminal" evidence="3">
    <location>
        <begin position="63"/>
        <end position="298"/>
    </location>
</feature>
<reference evidence="4" key="1">
    <citation type="submission" date="2020-12" db="EMBL/GenBank/DDBJ databases">
        <title>Metabolic potential, ecology and presence of endohyphal bacteria is reflected in genomic diversity of Mucoromycotina.</title>
        <authorList>
            <person name="Muszewska A."/>
            <person name="Okrasinska A."/>
            <person name="Steczkiewicz K."/>
            <person name="Drgas O."/>
            <person name="Orlowska M."/>
            <person name="Perlinska-Lenart U."/>
            <person name="Aleksandrzak-Piekarczyk T."/>
            <person name="Szatraj K."/>
            <person name="Zielenkiewicz U."/>
            <person name="Pilsyk S."/>
            <person name="Malc E."/>
            <person name="Mieczkowski P."/>
            <person name="Kruszewska J.S."/>
            <person name="Biernat P."/>
            <person name="Pawlowska J."/>
        </authorList>
    </citation>
    <scope>NUCLEOTIDE SEQUENCE</scope>
    <source>
        <strain evidence="4">WA0000067209</strain>
    </source>
</reference>
<proteinExistence type="predicted"/>
<gene>
    <name evidence="4" type="ORF">INT43_003925</name>
</gene>
<dbReference type="EMBL" id="JAEPQZ010000006">
    <property type="protein sequence ID" value="KAG2180137.1"/>
    <property type="molecule type" value="Genomic_DNA"/>
</dbReference>
<dbReference type="GO" id="GO:0005634">
    <property type="term" value="C:nucleus"/>
    <property type="evidence" value="ECO:0007669"/>
    <property type="project" value="TreeGrafter"/>
</dbReference>
<accession>A0A8H7PTQ2</accession>
<evidence type="ECO:0000259" key="3">
    <source>
        <dbReference type="Pfam" id="PF09511"/>
    </source>
</evidence>
<sequence>MSNSTVNEVVSALYDIANSTDKKKAKAIRAKDFSLNLEGITLTSWNMRESDYKSDPCPFPLMARGLFTTETAEGKNIIVLRGYDKFFNLGETKYTQWIWLEENTIGPYELTSKENGCIIFIAAVTESQLVVTSKHSIADPVDDEHHHAGVGYRWLLKHLDSAGRSITELSAWLHSQNVTMVAEDLLLTQSNSLQLCDDDFEQHVLEYPLEQRGLYLHGINYNEVVLRTMASDQVREIGREWGFRTVPFQTLPDVQSVRKIEEALRQEDEFENRRVEGVVIRCKRKDDNTTFFFKIKNDTYNEWREWREITKAILSEKNYRCRYERSIYYAHWVKARLNDHPDWFSEYKHSKNITFIRDEFEKYWDEGNLLESGDPVSGTSSLYMPITIHKNRKKRAATDTILEKGKGLPTGQNSKSSPTLSNLRSIGRLGSSTFNSLGSSSVTSSSSSDSSDDKSEMLTQEMAGVRRALDLFLNSRIREAEEMIIPNKDSSMYWSLGFAFISFLKAMMTFQTNDVETALDALKHTIQISGQSRKKDTGFMDSFTSWMKGGNGLASLKNMTKLQRHAELVYAESYLLKAMLSIVHDESYLGFLREGLNIRNSYNIYRSLQKFVEFIEEEVSAGRDVSAYEIDDHFTSGVALGVGCFNLMLSLLPSNILKVVEFIGFSSDRAYGLRQLESIGGWGPYHDDTSMPLPEKQGADEGLRRQFCDMALIMYHVVIARAMPTVDTDISFAEDILTYNLEIYPDGVMFLFFNGKLKSSEGMIDQAIEQYHKAIDIQKEWKQLHHICYWELGMCYMMQCKWKSANECFTILYKESNWSKAVYTYMAAVSLYCSMDDINDEEDKKEAMDQVIELMQLVPKKTQKIAGRSIPVEKYVARKARKFLLQQNYLLLPDLEILSFNNVYECMPQDILEFKLKVLNDTIKELDDKIESSEDQYDNIYDDYCLVHYLRGIVTRLLAYLPSTSEERRTELLELHQYSMEATFENAPQIRLDHWIYYFAKFEQACVSLKEGEYALAKKDLQAVLKAPEKGYNVGTGPGAKHKYSMENVLLFKCHNALHEADTLSST</sequence>
<evidence type="ECO:0000313" key="4">
    <source>
        <dbReference type="EMBL" id="KAG2180137.1"/>
    </source>
</evidence>
<keyword evidence="1" id="KW-0175">Coiled coil</keyword>
<organism evidence="4 5">
    <name type="scientific">Mortierella isabellina</name>
    <name type="common">Filamentous fungus</name>
    <name type="synonym">Umbelopsis isabellina</name>
    <dbReference type="NCBI Taxonomy" id="91625"/>
    <lineage>
        <taxon>Eukaryota</taxon>
        <taxon>Fungi</taxon>
        <taxon>Fungi incertae sedis</taxon>
        <taxon>Mucoromycota</taxon>
        <taxon>Mucoromycotina</taxon>
        <taxon>Umbelopsidomycetes</taxon>
        <taxon>Umbelopsidales</taxon>
        <taxon>Umbelopsidaceae</taxon>
        <taxon>Umbelopsis</taxon>
    </lineage>
</organism>
<feature type="region of interest" description="Disordered" evidence="2">
    <location>
        <begin position="436"/>
        <end position="457"/>
    </location>
</feature>
<dbReference type="SUPFAM" id="SSF48452">
    <property type="entry name" value="TPR-like"/>
    <property type="match status" value="1"/>
</dbReference>
<feature type="compositionally biased region" description="Polar residues" evidence="2">
    <location>
        <begin position="410"/>
        <end position="422"/>
    </location>
</feature>
<name>A0A8H7PTQ2_MORIS</name>
<dbReference type="Pfam" id="PF10300">
    <property type="entry name" value="Iml2-TPR_39"/>
    <property type="match status" value="1"/>
</dbReference>
<dbReference type="InterPro" id="IPR011990">
    <property type="entry name" value="TPR-like_helical_dom_sf"/>
</dbReference>
<comment type="caution">
    <text evidence="4">The sequence shown here is derived from an EMBL/GenBank/DDBJ whole genome shotgun (WGS) entry which is preliminary data.</text>
</comment>
<feature type="compositionally biased region" description="Low complexity" evidence="2">
    <location>
        <begin position="436"/>
        <end position="449"/>
    </location>
</feature>
<dbReference type="AlphaFoldDB" id="A0A8H7PTQ2"/>
<dbReference type="GO" id="GO:0005829">
    <property type="term" value="C:cytosol"/>
    <property type="evidence" value="ECO:0007669"/>
    <property type="project" value="TreeGrafter"/>
</dbReference>
<dbReference type="PANTHER" id="PTHR31859:SF1">
    <property type="entry name" value="TETRATRICOPEPTIDE REPEAT PROTEIN 39C"/>
    <property type="match status" value="1"/>
</dbReference>
<dbReference type="OrthoDB" id="43460at2759"/>
<feature type="region of interest" description="Disordered" evidence="2">
    <location>
        <begin position="402"/>
        <end position="422"/>
    </location>
</feature>
<dbReference type="Pfam" id="PF09511">
    <property type="entry name" value="RNA_lig_T4_1"/>
    <property type="match status" value="1"/>
</dbReference>
<dbReference type="GO" id="GO:0005741">
    <property type="term" value="C:mitochondrial outer membrane"/>
    <property type="evidence" value="ECO:0007669"/>
    <property type="project" value="TreeGrafter"/>
</dbReference>
<protein>
    <recommendedName>
        <fullName evidence="3">T4 RNA ligase 1-like N-terminal domain-containing protein</fullName>
    </recommendedName>
</protein>
<keyword evidence="5" id="KW-1185">Reference proteome</keyword>
<dbReference type="InterPro" id="IPR019039">
    <property type="entry name" value="T4-Rnl1-like_N"/>
</dbReference>
<evidence type="ECO:0000256" key="1">
    <source>
        <dbReference type="SAM" id="Coils"/>
    </source>
</evidence>
<evidence type="ECO:0000313" key="5">
    <source>
        <dbReference type="Proteomes" id="UP000654370"/>
    </source>
</evidence>
<dbReference type="PANTHER" id="PTHR31859">
    <property type="entry name" value="TETRATRICOPEPTIDE REPEAT PROTEIN 39 FAMILY MEMBER"/>
    <property type="match status" value="1"/>
</dbReference>
<feature type="coiled-coil region" evidence="1">
    <location>
        <begin position="916"/>
        <end position="943"/>
    </location>
</feature>
<dbReference type="InterPro" id="IPR019412">
    <property type="entry name" value="IML2/TPR_39"/>
</dbReference>
<evidence type="ECO:0000256" key="2">
    <source>
        <dbReference type="SAM" id="MobiDB-lite"/>
    </source>
</evidence>
<dbReference type="Proteomes" id="UP000654370">
    <property type="component" value="Unassembled WGS sequence"/>
</dbReference>
<dbReference type="Gene3D" id="1.25.40.10">
    <property type="entry name" value="Tetratricopeptide repeat domain"/>
    <property type="match status" value="1"/>
</dbReference>